<dbReference type="CDD" id="cd00093">
    <property type="entry name" value="HTH_XRE"/>
    <property type="match status" value="1"/>
</dbReference>
<evidence type="ECO:0000313" key="3">
    <source>
        <dbReference type="Proteomes" id="UP000285610"/>
    </source>
</evidence>
<dbReference type="Pfam" id="PF01381">
    <property type="entry name" value="HTH_3"/>
    <property type="match status" value="1"/>
</dbReference>
<dbReference type="RefSeq" id="WP_118444459.1">
    <property type="nucleotide sequence ID" value="NZ_QRQE01000013.1"/>
</dbReference>
<dbReference type="SMART" id="SM00530">
    <property type="entry name" value="HTH_XRE"/>
    <property type="match status" value="1"/>
</dbReference>
<dbReference type="InterPro" id="IPR010982">
    <property type="entry name" value="Lambda_DNA-bd_dom_sf"/>
</dbReference>
<dbReference type="EMBL" id="QRQE01000013">
    <property type="protein sequence ID" value="RHM77686.1"/>
    <property type="molecule type" value="Genomic_DNA"/>
</dbReference>
<evidence type="ECO:0000313" key="2">
    <source>
        <dbReference type="EMBL" id="RHM77686.1"/>
    </source>
</evidence>
<dbReference type="PROSITE" id="PS50943">
    <property type="entry name" value="HTH_CROC1"/>
    <property type="match status" value="1"/>
</dbReference>
<dbReference type="AlphaFoldDB" id="A0A415SB76"/>
<sequence>MAETEKVDISYMGPIFKKCHVDAKRTQEEVAEKVGITARFLIALENEERRPSIDNLLRLVDTLNIPGDSILHPQIQHIDSEGQQLLRQYMRLNDHDKAVIPAAIQEMLNNR</sequence>
<feature type="domain" description="HTH cro/C1-type" evidence="1">
    <location>
        <begin position="26"/>
        <end position="70"/>
    </location>
</feature>
<dbReference type="InterPro" id="IPR001387">
    <property type="entry name" value="Cro/C1-type_HTH"/>
</dbReference>
<comment type="caution">
    <text evidence="2">The sequence shown here is derived from an EMBL/GenBank/DDBJ whole genome shotgun (WGS) entry which is preliminary data.</text>
</comment>
<accession>A0A415SB76</accession>
<dbReference type="Gene3D" id="1.10.260.40">
    <property type="entry name" value="lambda repressor-like DNA-binding domains"/>
    <property type="match status" value="1"/>
</dbReference>
<dbReference type="Proteomes" id="UP000285610">
    <property type="component" value="Unassembled WGS sequence"/>
</dbReference>
<organism evidence="2 3">
    <name type="scientific">Mediterraneibacter gnavus</name>
    <name type="common">Ruminococcus gnavus</name>
    <dbReference type="NCBI Taxonomy" id="33038"/>
    <lineage>
        <taxon>Bacteria</taxon>
        <taxon>Bacillati</taxon>
        <taxon>Bacillota</taxon>
        <taxon>Clostridia</taxon>
        <taxon>Lachnospirales</taxon>
        <taxon>Lachnospiraceae</taxon>
        <taxon>Mediterraneibacter</taxon>
    </lineage>
</organism>
<evidence type="ECO:0000259" key="1">
    <source>
        <dbReference type="PROSITE" id="PS50943"/>
    </source>
</evidence>
<name>A0A415SB76_MEDGN</name>
<dbReference type="SUPFAM" id="SSF47413">
    <property type="entry name" value="lambda repressor-like DNA-binding domains"/>
    <property type="match status" value="1"/>
</dbReference>
<proteinExistence type="predicted"/>
<reference evidence="2 3" key="1">
    <citation type="submission" date="2018-08" db="EMBL/GenBank/DDBJ databases">
        <title>A genome reference for cultivated species of the human gut microbiota.</title>
        <authorList>
            <person name="Zou Y."/>
            <person name="Xue W."/>
            <person name="Luo G."/>
        </authorList>
    </citation>
    <scope>NUCLEOTIDE SEQUENCE [LARGE SCALE GENOMIC DNA]</scope>
    <source>
        <strain evidence="2 3">AF33-12</strain>
    </source>
</reference>
<gene>
    <name evidence="2" type="ORF">DWZ50_07015</name>
</gene>
<protein>
    <submittedName>
        <fullName evidence="2">XRE family transcriptional regulator</fullName>
    </submittedName>
</protein>
<dbReference type="GO" id="GO:0003677">
    <property type="term" value="F:DNA binding"/>
    <property type="evidence" value="ECO:0007669"/>
    <property type="project" value="InterPro"/>
</dbReference>